<feature type="domain" description="Aerobactin siderophore biosynthesis IucA/IucC-like C-terminal" evidence="3">
    <location>
        <begin position="416"/>
        <end position="575"/>
    </location>
</feature>
<reference evidence="5" key="1">
    <citation type="journal article" date="2019" name="Int. J. Syst. Evol. Microbiol.">
        <title>The Global Catalogue of Microorganisms (GCM) 10K type strain sequencing project: providing services to taxonomists for standard genome sequencing and annotation.</title>
        <authorList>
            <consortium name="The Broad Institute Genomics Platform"/>
            <consortium name="The Broad Institute Genome Sequencing Center for Infectious Disease"/>
            <person name="Wu L."/>
            <person name="Ma J."/>
        </authorList>
    </citation>
    <scope>NUCLEOTIDE SEQUENCE [LARGE SCALE GENOMIC DNA]</scope>
    <source>
        <strain evidence="5">KCTC 62784</strain>
    </source>
</reference>
<name>A0ABV7CB94_9VIBR</name>
<dbReference type="Pfam" id="PF04183">
    <property type="entry name" value="IucA_IucC"/>
    <property type="match status" value="1"/>
</dbReference>
<dbReference type="InterPro" id="IPR037455">
    <property type="entry name" value="LucA/IucC-like"/>
</dbReference>
<dbReference type="PANTHER" id="PTHR34384">
    <property type="entry name" value="L-2,3-DIAMINOPROPANOATE--CITRATE LIGASE"/>
    <property type="match status" value="1"/>
</dbReference>
<protein>
    <submittedName>
        <fullName evidence="4">IucA/IucC family protein</fullName>
    </submittedName>
</protein>
<accession>A0ABV7CB94</accession>
<dbReference type="InterPro" id="IPR007310">
    <property type="entry name" value="Aerobactin_biosyn_IucA/IucC_N"/>
</dbReference>
<evidence type="ECO:0000256" key="1">
    <source>
        <dbReference type="ARBA" id="ARBA00007832"/>
    </source>
</evidence>
<gene>
    <name evidence="4" type="ORF">ACFODT_09670</name>
</gene>
<dbReference type="Proteomes" id="UP001595384">
    <property type="component" value="Unassembled WGS sequence"/>
</dbReference>
<dbReference type="Pfam" id="PF06276">
    <property type="entry name" value="FhuF"/>
    <property type="match status" value="1"/>
</dbReference>
<dbReference type="Gene3D" id="6.10.250.3370">
    <property type="match status" value="1"/>
</dbReference>
<dbReference type="EMBL" id="JBHRSE010000061">
    <property type="protein sequence ID" value="MFC3024096.1"/>
    <property type="molecule type" value="Genomic_DNA"/>
</dbReference>
<evidence type="ECO:0000313" key="5">
    <source>
        <dbReference type="Proteomes" id="UP001595384"/>
    </source>
</evidence>
<dbReference type="InterPro" id="IPR022770">
    <property type="entry name" value="IucA/IucC-like_C"/>
</dbReference>
<dbReference type="Gene3D" id="1.10.510.40">
    <property type="match status" value="1"/>
</dbReference>
<proteinExistence type="inferred from homology"/>
<dbReference type="PANTHER" id="PTHR34384:SF5">
    <property type="entry name" value="L-2,3-DIAMINOPROPANOATE--CITRATE LIGASE"/>
    <property type="match status" value="1"/>
</dbReference>
<comment type="similarity">
    <text evidence="1">Belongs to the IucA/IucC family.</text>
</comment>
<keyword evidence="5" id="KW-1185">Reference proteome</keyword>
<evidence type="ECO:0000259" key="2">
    <source>
        <dbReference type="Pfam" id="PF04183"/>
    </source>
</evidence>
<comment type="caution">
    <text evidence="4">The sequence shown here is derived from an EMBL/GenBank/DDBJ whole genome shotgun (WGS) entry which is preliminary data.</text>
</comment>
<evidence type="ECO:0000259" key="3">
    <source>
        <dbReference type="Pfam" id="PF06276"/>
    </source>
</evidence>
<evidence type="ECO:0000313" key="4">
    <source>
        <dbReference type="EMBL" id="MFC3024096.1"/>
    </source>
</evidence>
<organism evidence="4 5">
    <name type="scientific">Vibrio zhugei</name>
    <dbReference type="NCBI Taxonomy" id="2479546"/>
    <lineage>
        <taxon>Bacteria</taxon>
        <taxon>Pseudomonadati</taxon>
        <taxon>Pseudomonadota</taxon>
        <taxon>Gammaproteobacteria</taxon>
        <taxon>Vibrionales</taxon>
        <taxon>Vibrionaceae</taxon>
        <taxon>Vibrio</taxon>
    </lineage>
</organism>
<dbReference type="RefSeq" id="WP_123014615.1">
    <property type="nucleotide sequence ID" value="NZ_AP024912.1"/>
</dbReference>
<sequence>MPSRQDPLYGHIEPEHLSLRNSPALACFLNSLARESSAVQFIEQHDRLMYQLPLSQERVIHIPVHYYSQLGNHHYQLPALLQDEHGVQSLSSHALIELILNEPALVGVVTTEQKSLFMARVLESQHNTQQAIQYSPYQEALFNDALNFQTAEQGLLIGHSFHPAPKSREQFSLEDAKRYSPEFGGHFALHWLLVDSDRILSGSSAGKSFSARIAELVAHDAKLTTIHQQAELDNKTLLPVHPWQWAIIAKLPAVERYVQSGQITHLSEQGATWYPTSSTRSLYAPTLPYMLKFSLSVKLTNSIRHLSLKEVIRGTRLNDLFQQTSLSDQLGQGQGFQLMQEPAFMGLLDEDGAVIDATLVAFRDNLLADVPEQEAVVLATLTQQNPYGGASLVAERVRAFAKHTTPSKDEHQAAITWFSEYCRHTVVPLFNLQANFGIVFLAHQQNIVLQMKNGCPVGMYFRDCQGTGYTDLAFQCFGESLGADKDALENYWNQDKVRRYFAYYLIINSTFNVISSMAAHLNIEEATLVSVLRQHLQTLLASGVKDDRCLRYVLDNDVLCCKGNFFCYLQNFNENSIPDPAVIYFDLPNPMAHQPELAHV</sequence>
<feature type="domain" description="Aerobactin siderophore biosynthesis IucA/IucC N-terminal" evidence="2">
    <location>
        <begin position="148"/>
        <end position="383"/>
    </location>
</feature>